<dbReference type="Proteomes" id="UP000030762">
    <property type="component" value="Unassembled WGS sequence"/>
</dbReference>
<dbReference type="AlphaFoldDB" id="T0SBG3"/>
<dbReference type="OrthoDB" id="10264738at2759"/>
<dbReference type="STRING" id="1156394.T0SBG3"/>
<sequence>MTSVALGKESLFLASPHVSFLALAQSLRIPHTPCSKSSMVAIKTPFTDLRVLADALDKSPTSDAIKLTSASTSWKSPTHENEDRSLVHYGDRYSLFAVMDGHGGALASEYVKTHLVGVIDEQSEITKATLEAAVATLEARFNQIAADASDYSGACFVALLVLQDGSHRRFVLNLGDCRIAALEVSPQAHPKRQVHALSTDHKASCPLEKRRILVAGGSVVGGRVAGVLAPSRSIGDIDMKVKGMEGWVVALPEISEGKIARNSIYVLATDGVWDVLSNDEVLDIAEDVLDDEYEKNCQRASDAIAKEAVERGSRDDITAIVIRTS</sequence>
<evidence type="ECO:0000313" key="2">
    <source>
        <dbReference type="EMBL" id="EQC40097.1"/>
    </source>
</evidence>
<dbReference type="PANTHER" id="PTHR47992">
    <property type="entry name" value="PROTEIN PHOSPHATASE"/>
    <property type="match status" value="1"/>
</dbReference>
<feature type="domain" description="PPM-type phosphatase" evidence="1">
    <location>
        <begin position="64"/>
        <end position="324"/>
    </location>
</feature>
<evidence type="ECO:0000259" key="1">
    <source>
        <dbReference type="PROSITE" id="PS51746"/>
    </source>
</evidence>
<dbReference type="VEuPathDB" id="FungiDB:SDRG_02751"/>
<dbReference type="RefSeq" id="XP_008606571.1">
    <property type="nucleotide sequence ID" value="XM_008608349.1"/>
</dbReference>
<dbReference type="SUPFAM" id="SSF81606">
    <property type="entry name" value="PP2C-like"/>
    <property type="match status" value="1"/>
</dbReference>
<organism evidence="2 3">
    <name type="scientific">Saprolegnia diclina (strain VS20)</name>
    <dbReference type="NCBI Taxonomy" id="1156394"/>
    <lineage>
        <taxon>Eukaryota</taxon>
        <taxon>Sar</taxon>
        <taxon>Stramenopiles</taxon>
        <taxon>Oomycota</taxon>
        <taxon>Saprolegniomycetes</taxon>
        <taxon>Saprolegniales</taxon>
        <taxon>Saprolegniaceae</taxon>
        <taxon>Saprolegnia</taxon>
    </lineage>
</organism>
<dbReference type="Gene3D" id="3.60.40.10">
    <property type="entry name" value="PPM-type phosphatase domain"/>
    <property type="match status" value="1"/>
</dbReference>
<dbReference type="SMART" id="SM00332">
    <property type="entry name" value="PP2Cc"/>
    <property type="match status" value="1"/>
</dbReference>
<dbReference type="InParanoid" id="T0SBG3"/>
<reference evidence="2 3" key="1">
    <citation type="submission" date="2012-04" db="EMBL/GenBank/DDBJ databases">
        <title>The Genome Sequence of Saprolegnia declina VS20.</title>
        <authorList>
            <consortium name="The Broad Institute Genome Sequencing Platform"/>
            <person name="Russ C."/>
            <person name="Nusbaum C."/>
            <person name="Tyler B."/>
            <person name="van West P."/>
            <person name="Dieguez-Uribeondo J."/>
            <person name="de Bruijn I."/>
            <person name="Tripathy S."/>
            <person name="Jiang R."/>
            <person name="Young S.K."/>
            <person name="Zeng Q."/>
            <person name="Gargeya S."/>
            <person name="Fitzgerald M."/>
            <person name="Haas B."/>
            <person name="Abouelleil A."/>
            <person name="Alvarado L."/>
            <person name="Arachchi H.M."/>
            <person name="Berlin A."/>
            <person name="Chapman S.B."/>
            <person name="Goldberg J."/>
            <person name="Griggs A."/>
            <person name="Gujja S."/>
            <person name="Hansen M."/>
            <person name="Howarth C."/>
            <person name="Imamovic A."/>
            <person name="Larimer J."/>
            <person name="McCowen C."/>
            <person name="Montmayeur A."/>
            <person name="Murphy C."/>
            <person name="Neiman D."/>
            <person name="Pearson M."/>
            <person name="Priest M."/>
            <person name="Roberts A."/>
            <person name="Saif S."/>
            <person name="Shea T."/>
            <person name="Sisk P."/>
            <person name="Sykes S."/>
            <person name="Wortman J."/>
            <person name="Nusbaum C."/>
            <person name="Birren B."/>
        </authorList>
    </citation>
    <scope>NUCLEOTIDE SEQUENCE [LARGE SCALE GENOMIC DNA]</scope>
    <source>
        <strain evidence="2 3">VS20</strain>
    </source>
</reference>
<gene>
    <name evidence="2" type="ORF">SDRG_02751</name>
</gene>
<dbReference type="Pfam" id="PF00481">
    <property type="entry name" value="PP2C"/>
    <property type="match status" value="1"/>
</dbReference>
<name>T0SBG3_SAPDV</name>
<dbReference type="GeneID" id="19943478"/>
<dbReference type="GO" id="GO:0004722">
    <property type="term" value="F:protein serine/threonine phosphatase activity"/>
    <property type="evidence" value="ECO:0007669"/>
    <property type="project" value="InterPro"/>
</dbReference>
<keyword evidence="3" id="KW-1185">Reference proteome</keyword>
<dbReference type="InterPro" id="IPR015655">
    <property type="entry name" value="PP2C"/>
</dbReference>
<evidence type="ECO:0000313" key="3">
    <source>
        <dbReference type="Proteomes" id="UP000030762"/>
    </source>
</evidence>
<dbReference type="InterPro" id="IPR001932">
    <property type="entry name" value="PPM-type_phosphatase-like_dom"/>
</dbReference>
<dbReference type="SMART" id="SM00331">
    <property type="entry name" value="PP2C_SIG"/>
    <property type="match status" value="1"/>
</dbReference>
<protein>
    <recommendedName>
        <fullName evidence="1">PPM-type phosphatase domain-containing protein</fullName>
    </recommendedName>
</protein>
<dbReference type="EMBL" id="JH767137">
    <property type="protein sequence ID" value="EQC40097.1"/>
    <property type="molecule type" value="Genomic_DNA"/>
</dbReference>
<dbReference type="OMA" id="KNCQRAS"/>
<dbReference type="PROSITE" id="PS51746">
    <property type="entry name" value="PPM_2"/>
    <property type="match status" value="1"/>
</dbReference>
<accession>T0SBG3</accession>
<dbReference type="InterPro" id="IPR036457">
    <property type="entry name" value="PPM-type-like_dom_sf"/>
</dbReference>
<proteinExistence type="predicted"/>
<dbReference type="CDD" id="cd00143">
    <property type="entry name" value="PP2Cc"/>
    <property type="match status" value="1"/>
</dbReference>
<dbReference type="eggNOG" id="KOG0698">
    <property type="taxonomic scope" value="Eukaryota"/>
</dbReference>